<sequence>MALPYTVEVVEDCHVSPPPNSVPPTSLPLTFFDVPHLLVPPVERIFFYEYPHPSLHFTNSILPSLKHSLSLTLQHFFPLAGTLIYPPHPTKPHILYADGDSVSFKIAESTGDLAHLLSNYQRDVTEFHSLVPHLPPLRVSSDANVKGNPLLALQITIFPNSGICIGITSSHVVADGRTSIHFMKSWASIFRSQGDLSCIEKSLPFYDRSVIEDPKGLQTIFLNQYWSWWPSTKEGTTAPISVPIEGKIRATFVMGRHDIEKLKQWISTQCKNLNESQPLHLSTFVVTCAFIWVCLVKSQGSVTSNIDQSSSDEDKLYRFAFVADRRNHHELCVPIRYFGNCLTVHYVQAERGVLVGENGVIGAAKAIGSKVKELESGVLRGAEKWLSDIKELFGMGNYLSVAGSPKLGVYETDFGWGRPRKVEVVHIDVSGAISLAECRDEEGGIEVGVALSRIEMEAFISIFEQGRQKFHIC</sequence>
<keyword evidence="1" id="KW-0808">Transferase</keyword>
<keyword evidence="2" id="KW-0012">Acyltransferase</keyword>
<reference evidence="3 4" key="1">
    <citation type="journal article" date="2024" name="Plant J.">
        <title>Genome sequences and population genomics reveal climatic adaptation and genomic divergence between two closely related sweetgum species.</title>
        <authorList>
            <person name="Xu W.Q."/>
            <person name="Ren C.Q."/>
            <person name="Zhang X.Y."/>
            <person name="Comes H.P."/>
            <person name="Liu X.H."/>
            <person name="Li Y.G."/>
            <person name="Kettle C.J."/>
            <person name="Jalonen R."/>
            <person name="Gaisberger H."/>
            <person name="Ma Y.Z."/>
            <person name="Qiu Y.X."/>
        </authorList>
    </citation>
    <scope>NUCLEOTIDE SEQUENCE [LARGE SCALE GENOMIC DNA]</scope>
    <source>
        <strain evidence="3">Hangzhou</strain>
    </source>
</reference>
<dbReference type="Pfam" id="PF02458">
    <property type="entry name" value="Transferase"/>
    <property type="match status" value="1"/>
</dbReference>
<dbReference type="AlphaFoldDB" id="A0AAP0S0S3"/>
<dbReference type="InterPro" id="IPR023213">
    <property type="entry name" value="CAT-like_dom_sf"/>
</dbReference>
<dbReference type="Gene3D" id="3.30.559.10">
    <property type="entry name" value="Chloramphenicol acetyltransferase-like domain"/>
    <property type="match status" value="2"/>
</dbReference>
<dbReference type="Proteomes" id="UP001415857">
    <property type="component" value="Unassembled WGS sequence"/>
</dbReference>
<evidence type="ECO:0000313" key="4">
    <source>
        <dbReference type="Proteomes" id="UP001415857"/>
    </source>
</evidence>
<dbReference type="GO" id="GO:0016747">
    <property type="term" value="F:acyltransferase activity, transferring groups other than amino-acyl groups"/>
    <property type="evidence" value="ECO:0007669"/>
    <property type="project" value="UniProtKB-ARBA"/>
</dbReference>
<comment type="caution">
    <text evidence="3">The sequence shown here is derived from an EMBL/GenBank/DDBJ whole genome shotgun (WGS) entry which is preliminary data.</text>
</comment>
<protein>
    <submittedName>
        <fullName evidence="3">Uncharacterized protein</fullName>
    </submittedName>
</protein>
<proteinExistence type="predicted"/>
<dbReference type="InterPro" id="IPR051504">
    <property type="entry name" value="Plant_metabolite_acyltrans"/>
</dbReference>
<organism evidence="3 4">
    <name type="scientific">Liquidambar formosana</name>
    <name type="common">Formosan gum</name>
    <dbReference type="NCBI Taxonomy" id="63359"/>
    <lineage>
        <taxon>Eukaryota</taxon>
        <taxon>Viridiplantae</taxon>
        <taxon>Streptophyta</taxon>
        <taxon>Embryophyta</taxon>
        <taxon>Tracheophyta</taxon>
        <taxon>Spermatophyta</taxon>
        <taxon>Magnoliopsida</taxon>
        <taxon>eudicotyledons</taxon>
        <taxon>Gunneridae</taxon>
        <taxon>Pentapetalae</taxon>
        <taxon>Saxifragales</taxon>
        <taxon>Altingiaceae</taxon>
        <taxon>Liquidambar</taxon>
    </lineage>
</organism>
<gene>
    <name evidence="3" type="ORF">L1049_023745</name>
</gene>
<dbReference type="EMBL" id="JBBPBK010000005">
    <property type="protein sequence ID" value="KAK9284570.1"/>
    <property type="molecule type" value="Genomic_DNA"/>
</dbReference>
<name>A0AAP0S0S3_LIQFO</name>
<dbReference type="PANTHER" id="PTHR31625">
    <property type="match status" value="1"/>
</dbReference>
<evidence type="ECO:0000256" key="1">
    <source>
        <dbReference type="ARBA" id="ARBA00022679"/>
    </source>
</evidence>
<accession>A0AAP0S0S3</accession>
<evidence type="ECO:0000256" key="2">
    <source>
        <dbReference type="ARBA" id="ARBA00023315"/>
    </source>
</evidence>
<keyword evidence="4" id="KW-1185">Reference proteome</keyword>
<evidence type="ECO:0000313" key="3">
    <source>
        <dbReference type="EMBL" id="KAK9284570.1"/>
    </source>
</evidence>